<comment type="caution">
    <text evidence="2">The sequence shown here is derived from an EMBL/GenBank/DDBJ whole genome shotgun (WGS) entry which is preliminary data.</text>
</comment>
<dbReference type="AlphaFoldDB" id="A0AAE3JBL9"/>
<keyword evidence="1" id="KW-1133">Transmembrane helix</keyword>
<keyword evidence="1" id="KW-0472">Membrane</keyword>
<feature type="non-terminal residue" evidence="2">
    <location>
        <position position="1"/>
    </location>
</feature>
<sequence length="154" mass="17929">MQYKKKAFSGIGFILAIFMFGIALFITMEYYHIFTTKESVDIDVSRALNISVDLAMQDIDWIQHNSVMDTTKAEKEFKSYLINDMGLNSNYEKYDSNGEFLYQIIIDETKIQRTPAKFKVSGRIRMKPVTVRSVLPETFDVPFSEESKNTRYDD</sequence>
<name>A0AAE3JBL9_9FIRM</name>
<dbReference type="Proteomes" id="UP001198242">
    <property type="component" value="Unassembled WGS sequence"/>
</dbReference>
<keyword evidence="1" id="KW-0812">Transmembrane</keyword>
<accession>A0AAE3JBL9</accession>
<protein>
    <submittedName>
        <fullName evidence="2">Uncharacterized protein</fullName>
    </submittedName>
</protein>
<reference evidence="2 3" key="1">
    <citation type="submission" date="2021-10" db="EMBL/GenBank/DDBJ databases">
        <title>Anaerobic single-cell dispensing facilitates the cultivation of human gut bacteria.</title>
        <authorList>
            <person name="Afrizal A."/>
        </authorList>
    </citation>
    <scope>NUCLEOTIDE SEQUENCE [LARGE SCALE GENOMIC DNA]</scope>
    <source>
        <strain evidence="2 3">CLA-AA-H232</strain>
    </source>
</reference>
<keyword evidence="3" id="KW-1185">Reference proteome</keyword>
<proteinExistence type="predicted"/>
<gene>
    <name evidence="2" type="ORF">LKE05_13875</name>
</gene>
<organism evidence="2 3">
    <name type="scientific">Hominilimicola fabiformis</name>
    <dbReference type="NCBI Taxonomy" id="2885356"/>
    <lineage>
        <taxon>Bacteria</taxon>
        <taxon>Bacillati</taxon>
        <taxon>Bacillota</taxon>
        <taxon>Clostridia</taxon>
        <taxon>Eubacteriales</taxon>
        <taxon>Oscillospiraceae</taxon>
        <taxon>Hominilimicola</taxon>
    </lineage>
</organism>
<evidence type="ECO:0000313" key="3">
    <source>
        <dbReference type="Proteomes" id="UP001198242"/>
    </source>
</evidence>
<dbReference type="RefSeq" id="WP_022231142.1">
    <property type="nucleotide sequence ID" value="NZ_JAJEQM010000033.1"/>
</dbReference>
<evidence type="ECO:0000313" key="2">
    <source>
        <dbReference type="EMBL" id="MCC2211870.1"/>
    </source>
</evidence>
<evidence type="ECO:0000256" key="1">
    <source>
        <dbReference type="SAM" id="Phobius"/>
    </source>
</evidence>
<dbReference type="EMBL" id="JAJEQM010000033">
    <property type="protein sequence ID" value="MCC2211870.1"/>
    <property type="molecule type" value="Genomic_DNA"/>
</dbReference>
<feature type="transmembrane region" description="Helical" evidence="1">
    <location>
        <begin position="7"/>
        <end position="28"/>
    </location>
</feature>